<dbReference type="Proteomes" id="UP000824890">
    <property type="component" value="Unassembled WGS sequence"/>
</dbReference>
<dbReference type="EMBL" id="JAGKQM010000003">
    <property type="protein sequence ID" value="KAH0933483.1"/>
    <property type="molecule type" value="Genomic_DNA"/>
</dbReference>
<feature type="domain" description="KIB1-4 beta-propeller" evidence="3">
    <location>
        <begin position="112"/>
        <end position="316"/>
    </location>
</feature>
<evidence type="ECO:0000313" key="4">
    <source>
        <dbReference type="EMBL" id="KAH0933483.1"/>
    </source>
</evidence>
<dbReference type="Pfam" id="PF00646">
    <property type="entry name" value="F-box"/>
    <property type="match status" value="1"/>
</dbReference>
<evidence type="ECO:0000313" key="5">
    <source>
        <dbReference type="Proteomes" id="UP000824890"/>
    </source>
</evidence>
<dbReference type="InterPro" id="IPR005174">
    <property type="entry name" value="KIB1-4_b-propeller"/>
</dbReference>
<accession>A0ABQ8DW68</accession>
<feature type="domain" description="F-box" evidence="2">
    <location>
        <begin position="397"/>
        <end position="436"/>
    </location>
</feature>
<feature type="region of interest" description="Disordered" evidence="1">
    <location>
        <begin position="1"/>
        <end position="42"/>
    </location>
</feature>
<feature type="compositionally biased region" description="Polar residues" evidence="1">
    <location>
        <begin position="1"/>
        <end position="12"/>
    </location>
</feature>
<reference evidence="4 5" key="1">
    <citation type="submission" date="2021-05" db="EMBL/GenBank/DDBJ databases">
        <title>Genome Assembly of Synthetic Allotetraploid Brassica napus Reveals Homoeologous Exchanges between Subgenomes.</title>
        <authorList>
            <person name="Davis J.T."/>
        </authorList>
    </citation>
    <scope>NUCLEOTIDE SEQUENCE [LARGE SCALE GENOMIC DNA]</scope>
    <source>
        <strain evidence="5">cv. Da-Ae</strain>
        <tissue evidence="4">Seedling</tissue>
    </source>
</reference>
<dbReference type="SUPFAM" id="SSF81383">
    <property type="entry name" value="F-box domain"/>
    <property type="match status" value="2"/>
</dbReference>
<feature type="domain" description="KIB1-4 beta-propeller" evidence="3">
    <location>
        <begin position="457"/>
        <end position="641"/>
    </location>
</feature>
<sequence length="733" mass="84624">MNINMQPALSHQTPPPSPAMTSPSPSSSTVSSKRSKTKREEALKPSFADLPSSLMEIIMSRLVLKDNICASAACKSWLDAGVFVRVVEKHPWLFYMSRRGHSLKLVDPFQWKSYTLELPEIAKSTVCYSREGWLLMHRSNSKDIFFFSPFSRELISLPKFAFPFNEIAFSYPPTSDNCVVVALNFNVQHRVTTISTCHPGATEWIASVFPANYQQFSMKTKIVYHNDRFYCFNVGIERLFSFHPSSRTWKSYPHANLDPTLTQDWYKKEHFLAETKGELFLMLTNLNEEPMVYKLVSWSWKKMSPSELDGLTFFVSFYNSELGTNLPWVRNNVCFSRFGYNRRHVSYSFDQSRYNPSIEWNNELDLCPPQSLWINPPNNVLDYLFKTQSGEALKPSFSDLPSSLLEVIMSLLVLKDNIIASASCKSWCEAALSVRVVEKHPWLLSFSKRSSLFELHDPVQSKSYTLNLPELAESTVRYSSHSWLLMHASTTKDLFFFNPFTRELISLPKSTLPFQAIAFSSPPTSDNCVVVALNFTLRHHYVTISTCHPGATEWITEAFPAALLYYMKSKLVYLNDRFYCFTFGGDSLYSPFTHLPGHGFVMRMYITIINCKRREAFLAEKKGELFLVFTCGKEKPVVFKQGYLRWEKMSSTEPDGFTIFFSSYHSQMRTNLPWMRNNLCSLRFGNKRMRCLSYSFDKSRYNPHKGSLSWLELVPRPKCLWIDPPDNVLDYLG</sequence>
<name>A0ABQ8DW68_BRANA</name>
<feature type="compositionally biased region" description="Low complexity" evidence="1">
    <location>
        <begin position="19"/>
        <end position="32"/>
    </location>
</feature>
<organism evidence="4 5">
    <name type="scientific">Brassica napus</name>
    <name type="common">Rape</name>
    <dbReference type="NCBI Taxonomy" id="3708"/>
    <lineage>
        <taxon>Eukaryota</taxon>
        <taxon>Viridiplantae</taxon>
        <taxon>Streptophyta</taxon>
        <taxon>Embryophyta</taxon>
        <taxon>Tracheophyta</taxon>
        <taxon>Spermatophyta</taxon>
        <taxon>Magnoliopsida</taxon>
        <taxon>eudicotyledons</taxon>
        <taxon>Gunneridae</taxon>
        <taxon>Pentapetalae</taxon>
        <taxon>rosids</taxon>
        <taxon>malvids</taxon>
        <taxon>Brassicales</taxon>
        <taxon>Brassicaceae</taxon>
        <taxon>Brassiceae</taxon>
        <taxon>Brassica</taxon>
    </lineage>
</organism>
<dbReference type="InterPro" id="IPR036047">
    <property type="entry name" value="F-box-like_dom_sf"/>
</dbReference>
<evidence type="ECO:0000259" key="2">
    <source>
        <dbReference type="Pfam" id="PF00646"/>
    </source>
</evidence>
<dbReference type="Pfam" id="PF03478">
    <property type="entry name" value="Beta-prop_KIB1-4"/>
    <property type="match status" value="2"/>
</dbReference>
<dbReference type="PANTHER" id="PTHR33127">
    <property type="entry name" value="TRANSMEMBRANE PROTEIN"/>
    <property type="match status" value="1"/>
</dbReference>
<evidence type="ECO:0000256" key="1">
    <source>
        <dbReference type="SAM" id="MobiDB-lite"/>
    </source>
</evidence>
<comment type="caution">
    <text evidence="4">The sequence shown here is derived from an EMBL/GenBank/DDBJ whole genome shotgun (WGS) entry which is preliminary data.</text>
</comment>
<evidence type="ECO:0000259" key="3">
    <source>
        <dbReference type="Pfam" id="PF03478"/>
    </source>
</evidence>
<proteinExistence type="predicted"/>
<protein>
    <recommendedName>
        <fullName evidence="6">F-box domain-containing protein</fullName>
    </recommendedName>
</protein>
<keyword evidence="5" id="KW-1185">Reference proteome</keyword>
<dbReference type="PANTHER" id="PTHR33127:SF30">
    <property type="entry name" value="F-BOX DOMAIN-CONTAINING PROTEIN"/>
    <property type="match status" value="1"/>
</dbReference>
<dbReference type="InterPro" id="IPR001810">
    <property type="entry name" value="F-box_dom"/>
</dbReference>
<evidence type="ECO:0008006" key="6">
    <source>
        <dbReference type="Google" id="ProtNLM"/>
    </source>
</evidence>
<gene>
    <name evidence="4" type="ORF">HID58_010600</name>
</gene>